<dbReference type="Pfam" id="PF00326">
    <property type="entry name" value="Peptidase_S9"/>
    <property type="match status" value="1"/>
</dbReference>
<organism evidence="3">
    <name type="scientific">candidate division WOR-3 bacterium</name>
    <dbReference type="NCBI Taxonomy" id="2052148"/>
    <lineage>
        <taxon>Bacteria</taxon>
        <taxon>Bacteria division WOR-3</taxon>
    </lineage>
</organism>
<sequence length="623" mass="71741">MIDLNKLPPLIPRKVLFGEPEKFYPQVSPDGKVLSYLAPHNGVRNIWIKTLGKDDDRPITDEKKRGIRFYFWSYDNETILYIQDSDGDENWHLYGVNIKTGLVRDYTPFKGIKMAEYIAMEPNFPDTILIPLNLRDRSLFDLYSLNLKTGAIKLTEKNPGDVTGLLIPGGWLIDHNLKVRACTSIKEDGSVELRIKKGKKWKTFIVWSIEDSFSSPIGFTPDNEKLYIADSRDSDTSYLAEIDLKTGEKNILVHDPEYDVTYISYHLFHPRTKKLQAIGYLKEYQEWKVLDKEIEKDLEFLKNFHRGNLDILSRDLEDKIWVISYDCDNEPLKYYLYERDKKKVDFLFSARPELEKYKLSETKPFKIKARDGLTLHGYITFPVGVEPKNLPMVVFPHGGPWYRDIWGYNGEVQWLSNRGYVVLQVNFRGSVGYGKNFVNAGDKEWGGKMHDDVIDVVNWAIKEGIVDPKKIAIYGGSYGGYEALVGATFTPDVFCCAISECGVSNLITFINSIPPYWKPMRSLFTKRIGDPEKEEEFLKSRSPLFKVDNLKIPLLIAHGANDPRVKKEESEQIVESARKKGIDVEYILFPDEGHGLVNPENRLKFVEIAEKFLAKHLGGRFEE</sequence>
<dbReference type="SUPFAM" id="SSF82171">
    <property type="entry name" value="DPP6 N-terminal domain-like"/>
    <property type="match status" value="1"/>
</dbReference>
<dbReference type="InterPro" id="IPR029058">
    <property type="entry name" value="AB_hydrolase_fold"/>
</dbReference>
<dbReference type="Gene3D" id="3.40.50.1820">
    <property type="entry name" value="alpha/beta hydrolase"/>
    <property type="match status" value="1"/>
</dbReference>
<dbReference type="PANTHER" id="PTHR42776">
    <property type="entry name" value="SERINE PEPTIDASE S9 FAMILY MEMBER"/>
    <property type="match status" value="1"/>
</dbReference>
<gene>
    <name evidence="3" type="ORF">ENU72_03375</name>
</gene>
<accession>A0A7V4E2B4</accession>
<keyword evidence="1" id="KW-0378">Hydrolase</keyword>
<evidence type="ECO:0000256" key="1">
    <source>
        <dbReference type="ARBA" id="ARBA00022801"/>
    </source>
</evidence>
<dbReference type="Gene3D" id="2.120.10.30">
    <property type="entry name" value="TolB, C-terminal domain"/>
    <property type="match status" value="1"/>
</dbReference>
<evidence type="ECO:0000259" key="2">
    <source>
        <dbReference type="Pfam" id="PF00326"/>
    </source>
</evidence>
<comment type="caution">
    <text evidence="3">The sequence shown here is derived from an EMBL/GenBank/DDBJ whole genome shotgun (WGS) entry which is preliminary data.</text>
</comment>
<dbReference type="InterPro" id="IPR011042">
    <property type="entry name" value="6-blade_b-propeller_TolB-like"/>
</dbReference>
<dbReference type="EMBL" id="DTDP01000155">
    <property type="protein sequence ID" value="HGK54046.1"/>
    <property type="molecule type" value="Genomic_DNA"/>
</dbReference>
<dbReference type="AlphaFoldDB" id="A0A7V4E2B4"/>
<proteinExistence type="predicted"/>
<name>A0A7V4E2B4_UNCW3</name>
<dbReference type="GO" id="GO:0006508">
    <property type="term" value="P:proteolysis"/>
    <property type="evidence" value="ECO:0007669"/>
    <property type="project" value="InterPro"/>
</dbReference>
<reference evidence="3" key="1">
    <citation type="journal article" date="2020" name="mSystems">
        <title>Genome- and Community-Level Interaction Insights into Carbon Utilization and Element Cycling Functions of Hydrothermarchaeota in Hydrothermal Sediment.</title>
        <authorList>
            <person name="Zhou Z."/>
            <person name="Liu Y."/>
            <person name="Xu W."/>
            <person name="Pan J."/>
            <person name="Luo Z.H."/>
            <person name="Li M."/>
        </authorList>
    </citation>
    <scope>NUCLEOTIDE SEQUENCE [LARGE SCALE GENOMIC DNA]</scope>
    <source>
        <strain evidence="3">SpSt-695</strain>
    </source>
</reference>
<evidence type="ECO:0000313" key="3">
    <source>
        <dbReference type="EMBL" id="HGK54046.1"/>
    </source>
</evidence>
<dbReference type="GO" id="GO:0004252">
    <property type="term" value="F:serine-type endopeptidase activity"/>
    <property type="evidence" value="ECO:0007669"/>
    <property type="project" value="TreeGrafter"/>
</dbReference>
<feature type="domain" description="Peptidase S9 prolyl oligopeptidase catalytic" evidence="2">
    <location>
        <begin position="406"/>
        <end position="619"/>
    </location>
</feature>
<dbReference type="PANTHER" id="PTHR42776:SF27">
    <property type="entry name" value="DIPEPTIDYL PEPTIDASE FAMILY MEMBER 6"/>
    <property type="match status" value="1"/>
</dbReference>
<dbReference type="InterPro" id="IPR001375">
    <property type="entry name" value="Peptidase_S9_cat"/>
</dbReference>
<protein>
    <submittedName>
        <fullName evidence="3">S9 family peptidase</fullName>
    </submittedName>
</protein>
<dbReference type="SUPFAM" id="SSF53474">
    <property type="entry name" value="alpha/beta-Hydrolases"/>
    <property type="match status" value="1"/>
</dbReference>